<keyword evidence="2" id="KW-1185">Reference proteome</keyword>
<organism evidence="1 2">
    <name type="scientific">Acaryochloris marina (strain MBIC 11017)</name>
    <dbReference type="NCBI Taxonomy" id="329726"/>
    <lineage>
        <taxon>Bacteria</taxon>
        <taxon>Bacillati</taxon>
        <taxon>Cyanobacteriota</taxon>
        <taxon>Cyanophyceae</taxon>
        <taxon>Acaryochloridales</taxon>
        <taxon>Acaryochloridaceae</taxon>
        <taxon>Acaryochloris</taxon>
    </lineage>
</organism>
<dbReference type="HOGENOM" id="CLU_3039285_0_0_3"/>
<dbReference type="Proteomes" id="UP000000268">
    <property type="component" value="Chromosome"/>
</dbReference>
<protein>
    <submittedName>
        <fullName evidence="1">Uncharacterized protein</fullName>
    </submittedName>
</protein>
<evidence type="ECO:0000313" key="1">
    <source>
        <dbReference type="EMBL" id="ABW26493.1"/>
    </source>
</evidence>
<gene>
    <name evidence="1" type="ordered locus">AM1_1465</name>
</gene>
<evidence type="ECO:0000313" key="2">
    <source>
        <dbReference type="Proteomes" id="UP000000268"/>
    </source>
</evidence>
<dbReference type="KEGG" id="amr:AM1_1465"/>
<dbReference type="AlphaFoldDB" id="B0C7V2"/>
<name>B0C7V2_ACAM1</name>
<sequence>MKAARRFKIAENRYLWAVLRNFSELDLGMRGGFLSILYRVLMIFDHPLGIAYWM</sequence>
<dbReference type="STRING" id="329726.AM1_1465"/>
<proteinExistence type="predicted"/>
<reference evidence="1 2" key="1">
    <citation type="journal article" date="2008" name="Proc. Natl. Acad. Sci. U.S.A.">
        <title>Niche adaptation and genome expansion in the chlorophyll d-producing cyanobacterium Acaryochloris marina.</title>
        <authorList>
            <person name="Swingley W.D."/>
            <person name="Chen M."/>
            <person name="Cheung P.C."/>
            <person name="Conrad A.L."/>
            <person name="Dejesa L.C."/>
            <person name="Hao J."/>
            <person name="Honchak B.M."/>
            <person name="Karbach L.E."/>
            <person name="Kurdoglu A."/>
            <person name="Lahiri S."/>
            <person name="Mastrian S.D."/>
            <person name="Miyashita H."/>
            <person name="Page L."/>
            <person name="Ramakrishna P."/>
            <person name="Satoh S."/>
            <person name="Sattley W.M."/>
            <person name="Shimada Y."/>
            <person name="Taylor H.L."/>
            <person name="Tomo T."/>
            <person name="Tsuchiya T."/>
            <person name="Wang Z.T."/>
            <person name="Raymond J."/>
            <person name="Mimuro M."/>
            <person name="Blankenship R.E."/>
            <person name="Touchman J.W."/>
        </authorList>
    </citation>
    <scope>NUCLEOTIDE SEQUENCE [LARGE SCALE GENOMIC DNA]</scope>
    <source>
        <strain evidence="2">MBIC 11017</strain>
    </source>
</reference>
<accession>B0C7V2</accession>
<dbReference type="EMBL" id="CP000828">
    <property type="protein sequence ID" value="ABW26493.1"/>
    <property type="molecule type" value="Genomic_DNA"/>
</dbReference>